<evidence type="ECO:0000259" key="4">
    <source>
        <dbReference type="SMART" id="SM00969"/>
    </source>
</evidence>
<evidence type="ECO:0000313" key="6">
    <source>
        <dbReference type="Proteomes" id="UP000735302"/>
    </source>
</evidence>
<evidence type="ECO:0000313" key="5">
    <source>
        <dbReference type="EMBL" id="GFN80876.1"/>
    </source>
</evidence>
<keyword evidence="1" id="KW-0677">Repeat</keyword>
<reference evidence="5 6" key="1">
    <citation type="journal article" date="2021" name="Elife">
        <title>Chloroplast acquisition without the gene transfer in kleptoplastic sea slugs, Plakobranchus ocellatus.</title>
        <authorList>
            <person name="Maeda T."/>
            <person name="Takahashi S."/>
            <person name="Yoshida T."/>
            <person name="Shimamura S."/>
            <person name="Takaki Y."/>
            <person name="Nagai Y."/>
            <person name="Toyoda A."/>
            <person name="Suzuki Y."/>
            <person name="Arimoto A."/>
            <person name="Ishii H."/>
            <person name="Satoh N."/>
            <person name="Nishiyama T."/>
            <person name="Hasebe M."/>
            <person name="Maruyama T."/>
            <person name="Minagawa J."/>
            <person name="Obokata J."/>
            <person name="Shigenobu S."/>
        </authorList>
    </citation>
    <scope>NUCLEOTIDE SEQUENCE [LARGE SCALE GENOMIC DNA]</scope>
</reference>
<dbReference type="Gene3D" id="1.25.40.20">
    <property type="entry name" value="Ankyrin repeat-containing domain"/>
    <property type="match status" value="3"/>
</dbReference>
<accession>A0AAV3YEJ7</accession>
<dbReference type="PANTHER" id="PTHR24126:SF14">
    <property type="entry name" value="ANK_REP_REGION DOMAIN-CONTAINING PROTEIN"/>
    <property type="match status" value="1"/>
</dbReference>
<evidence type="ECO:0000256" key="2">
    <source>
        <dbReference type="ARBA" id="ARBA00023043"/>
    </source>
</evidence>
<feature type="domain" description="SOCS box" evidence="4">
    <location>
        <begin position="382"/>
        <end position="422"/>
    </location>
</feature>
<dbReference type="InterPro" id="IPR001496">
    <property type="entry name" value="SOCS_box"/>
</dbReference>
<organism evidence="5 6">
    <name type="scientific">Plakobranchus ocellatus</name>
    <dbReference type="NCBI Taxonomy" id="259542"/>
    <lineage>
        <taxon>Eukaryota</taxon>
        <taxon>Metazoa</taxon>
        <taxon>Spiralia</taxon>
        <taxon>Lophotrochozoa</taxon>
        <taxon>Mollusca</taxon>
        <taxon>Gastropoda</taxon>
        <taxon>Heterobranchia</taxon>
        <taxon>Euthyneura</taxon>
        <taxon>Panpulmonata</taxon>
        <taxon>Sacoglossa</taxon>
        <taxon>Placobranchoidea</taxon>
        <taxon>Plakobranchidae</taxon>
        <taxon>Plakobranchus</taxon>
    </lineage>
</organism>
<dbReference type="PROSITE" id="PS50297">
    <property type="entry name" value="ANK_REP_REGION"/>
    <property type="match status" value="3"/>
</dbReference>
<evidence type="ECO:0000256" key="3">
    <source>
        <dbReference type="PROSITE-ProRule" id="PRU00023"/>
    </source>
</evidence>
<feature type="repeat" description="ANK" evidence="3">
    <location>
        <begin position="137"/>
        <end position="169"/>
    </location>
</feature>
<dbReference type="InterPro" id="IPR002110">
    <property type="entry name" value="Ankyrin_rpt"/>
</dbReference>
<evidence type="ECO:0000256" key="1">
    <source>
        <dbReference type="ARBA" id="ARBA00022737"/>
    </source>
</evidence>
<dbReference type="PRINTS" id="PR01415">
    <property type="entry name" value="ANKYRIN"/>
</dbReference>
<dbReference type="AlphaFoldDB" id="A0AAV3YEJ7"/>
<sequence>MASIQALHEAIIAKNVGRIHDLATEANVNEVYRQETAFTRVVTQGNDATDELCLEEILNCPGFNPNACNQFDRTPLHVAANAGRSEWIARLVEKGACVDNVDIAGVSPLSFCVFSDSDTCALSLISHGANVNQRCKDGTTPLHRACANGATKMANLLLQHGAEVNAICDKGETPLMLAVSFYYHYTFGNKNLIDLLDLCEALVSAGSDLNAHDIHGKTALHRVIESNNVYAFWFLVEKGCDVAIPNFAGITPFQTAIAPGSTKYELARYLLHYGAVSEDGKSAGRRTPNPLCLIHQIFEGMSKNTLNDQSLTCRALLLQDLTESIYPQSCAYKDEVQSAHQSAEGVNVIFSNGSLTSSFALQRLNDIEQVVSKWAHNVSNEPCSLQYHAKLQVRRSLGFTNFIPKISQLPVGASIKRYLNLGAPLDQACLYKEVRLHAAILSNNETEVLKSLASGCNVFITLDNESAVSLALRKGTDDIVSCILKHITTRSLSPDTSTSLPSQSFPVYHLNPSAQTLANTHFSFLGDTVLHQIAKLGRVSHVDSAVQHFREQLDARNFAGRTAMEEAVCRGHFSTAEALLEAGAAYDTSSDGAGASKRPSLLHLAAANGAKRLVEMLLDRGVDVNGVDEFGFTPLRLALSGGREYLERGILLPGLYPDALTEALDIIHMTVRGAGAGPLFARSLEGNRQPFQQFLINFGASFERHTNDNTSNQ</sequence>
<feature type="repeat" description="ANK" evidence="3">
    <location>
        <begin position="215"/>
        <end position="247"/>
    </location>
</feature>
<gene>
    <name evidence="5" type="ORF">PoB_000738200</name>
</gene>
<keyword evidence="6" id="KW-1185">Reference proteome</keyword>
<dbReference type="PANTHER" id="PTHR24126">
    <property type="entry name" value="ANKYRIN REPEAT, PH AND SEC7 DOMAIN CONTAINING PROTEIN SECG-RELATED"/>
    <property type="match status" value="1"/>
</dbReference>
<dbReference type="SMART" id="SM00969">
    <property type="entry name" value="SOCS_box"/>
    <property type="match status" value="1"/>
</dbReference>
<dbReference type="EMBL" id="BLXT01000847">
    <property type="protein sequence ID" value="GFN80876.1"/>
    <property type="molecule type" value="Genomic_DNA"/>
</dbReference>
<feature type="repeat" description="ANK" evidence="3">
    <location>
        <begin position="559"/>
        <end position="591"/>
    </location>
</feature>
<dbReference type="Pfam" id="PF13637">
    <property type="entry name" value="Ank_4"/>
    <property type="match status" value="1"/>
</dbReference>
<dbReference type="Pfam" id="PF12796">
    <property type="entry name" value="Ank_2"/>
    <property type="match status" value="2"/>
</dbReference>
<feature type="repeat" description="ANK" evidence="3">
    <location>
        <begin position="597"/>
        <end position="629"/>
    </location>
</feature>
<dbReference type="Proteomes" id="UP000735302">
    <property type="component" value="Unassembled WGS sequence"/>
</dbReference>
<dbReference type="InterPro" id="IPR036770">
    <property type="entry name" value="Ankyrin_rpt-contain_sf"/>
</dbReference>
<name>A0AAV3YEJ7_9GAST</name>
<protein>
    <submittedName>
        <fullName evidence="5">Ankyrin repeat protein</fullName>
    </submittedName>
</protein>
<dbReference type="SUPFAM" id="SSF48403">
    <property type="entry name" value="Ankyrin repeat"/>
    <property type="match status" value="2"/>
</dbReference>
<proteinExistence type="predicted"/>
<dbReference type="PROSITE" id="PS50088">
    <property type="entry name" value="ANK_REPEAT"/>
    <property type="match status" value="5"/>
</dbReference>
<keyword evidence="2 3" id="KW-0040">ANK repeat</keyword>
<comment type="caution">
    <text evidence="5">The sequence shown here is derived from an EMBL/GenBank/DDBJ whole genome shotgun (WGS) entry which is preliminary data.</text>
</comment>
<dbReference type="SMART" id="SM00248">
    <property type="entry name" value="ANK"/>
    <property type="match status" value="9"/>
</dbReference>
<dbReference type="Pfam" id="PF00023">
    <property type="entry name" value="Ank"/>
    <property type="match status" value="1"/>
</dbReference>
<feature type="repeat" description="ANK" evidence="3">
    <location>
        <begin position="71"/>
        <end position="103"/>
    </location>
</feature>